<evidence type="ECO:0000313" key="1">
    <source>
        <dbReference type="EMBL" id="VEN74736.1"/>
    </source>
</evidence>
<protein>
    <submittedName>
        <fullName evidence="1">Methyltransferase</fullName>
    </submittedName>
</protein>
<dbReference type="PANTHER" id="PTHR37841">
    <property type="entry name" value="GLR2918 PROTEIN"/>
    <property type="match status" value="1"/>
</dbReference>
<keyword evidence="1" id="KW-0489">Methyltransferase</keyword>
<gene>
    <name evidence="1" type="ORF">EPICR_50010</name>
</gene>
<keyword evidence="1" id="KW-0808">Transferase</keyword>
<organism evidence="1">
    <name type="scientific">uncultured Desulfobacteraceae bacterium</name>
    <dbReference type="NCBI Taxonomy" id="218296"/>
    <lineage>
        <taxon>Bacteria</taxon>
        <taxon>Pseudomonadati</taxon>
        <taxon>Thermodesulfobacteriota</taxon>
        <taxon>Desulfobacteria</taxon>
        <taxon>Desulfobacterales</taxon>
        <taxon>Desulfobacteraceae</taxon>
        <taxon>environmental samples</taxon>
    </lineage>
</organism>
<dbReference type="PANTHER" id="PTHR37841:SF1">
    <property type="entry name" value="DUF3298 DOMAIN-CONTAINING PROTEIN"/>
    <property type="match status" value="1"/>
</dbReference>
<name>A0A484HMD0_9BACT</name>
<reference evidence="1" key="1">
    <citation type="submission" date="2019-01" db="EMBL/GenBank/DDBJ databases">
        <authorList>
            <consortium name="Genoscope - CEA"/>
            <person name="William W."/>
        </authorList>
    </citation>
    <scope>NUCLEOTIDE SEQUENCE</scope>
    <source>
        <strain evidence="1">CR-1</strain>
    </source>
</reference>
<dbReference type="EMBL" id="CAACVI010000045">
    <property type="protein sequence ID" value="VEN74736.1"/>
    <property type="molecule type" value="Genomic_DNA"/>
</dbReference>
<dbReference type="AlphaFoldDB" id="A0A484HMD0"/>
<dbReference type="GO" id="GO:0032259">
    <property type="term" value="P:methylation"/>
    <property type="evidence" value="ECO:0007669"/>
    <property type="project" value="UniProtKB-KW"/>
</dbReference>
<accession>A0A484HMD0</accession>
<sequence length="309" mass="35315">MDWRLARVAPDFSHHQINGRPLYNERFDKVMKFHAPGLAPVLKAGKAWHIDSTGRAAYPQRRVKTFGFYEGFASVIDKDGAFHIVIDGSPLYSIRYQWTGNFQEGRCAVRTMEGFYHHIDSEGKKIARVLWRYAGDYKDGIAVAQRDDGLSTHLDLHGGILHNRWFMDLDVFHKGYARAKDDSGWFHIDPAGRPVYPDRYAMIEPFYNGQARVETKQGALWIIDENGGKLHALRDERDPFQELSDDLVGFWKTHAVSTAVELGIFEALPNPPAVIAKDMNAPARNCDWMRAAPMEFWQKKLKGPFPNPK</sequence>
<dbReference type="GO" id="GO:0008168">
    <property type="term" value="F:methyltransferase activity"/>
    <property type="evidence" value="ECO:0007669"/>
    <property type="project" value="UniProtKB-KW"/>
</dbReference>
<proteinExistence type="predicted"/>